<evidence type="ECO:0000313" key="1">
    <source>
        <dbReference type="EMBL" id="GAA4851156.1"/>
    </source>
</evidence>
<protein>
    <submittedName>
        <fullName evidence="1">Uncharacterized protein</fullName>
    </submittedName>
</protein>
<reference evidence="2" key="1">
    <citation type="journal article" date="2019" name="Int. J. Syst. Evol. Microbiol.">
        <title>The Global Catalogue of Microorganisms (GCM) 10K type strain sequencing project: providing services to taxonomists for standard genome sequencing and annotation.</title>
        <authorList>
            <consortium name="The Broad Institute Genomics Platform"/>
            <consortium name="The Broad Institute Genome Sequencing Center for Infectious Disease"/>
            <person name="Wu L."/>
            <person name="Ma J."/>
        </authorList>
    </citation>
    <scope>NUCLEOTIDE SEQUENCE [LARGE SCALE GENOMIC DNA]</scope>
    <source>
        <strain evidence="2">JCM 18326</strain>
    </source>
</reference>
<name>A0ABP9DPZ6_9BACT</name>
<dbReference type="RefSeq" id="WP_345375058.1">
    <property type="nucleotide sequence ID" value="NZ_BAABJX010000065.1"/>
</dbReference>
<proteinExistence type="predicted"/>
<accession>A0ABP9DPZ6</accession>
<organism evidence="1 2">
    <name type="scientific">Algivirga pacifica</name>
    <dbReference type="NCBI Taxonomy" id="1162670"/>
    <lineage>
        <taxon>Bacteria</taxon>
        <taxon>Pseudomonadati</taxon>
        <taxon>Bacteroidota</taxon>
        <taxon>Cytophagia</taxon>
        <taxon>Cytophagales</taxon>
        <taxon>Flammeovirgaceae</taxon>
        <taxon>Algivirga</taxon>
    </lineage>
</organism>
<sequence>MRFIIALIVCLSLFNCTQQSSKKQETTVVETKTITKHSQVQNQTDSTHSLKQEHSEKVNDIVAFIHENKVNSKVNLPLPETKFYKDWEFRFVNISAEAYHKLYEQQLTREEESPWQIVEDKDSIFFIPLLNGQYDTLTNNTGPDAETEYRQWEFDHYWKDKNLISYSSDMWEARGHLMKNLDKGQTIWVWDDQLLSPDGNWAYVGAMGLIHHYNGIQLIKTDNDTLYIPYKEEIPNWYPDSAAWVSDNILVFNRSQFNIQDREIIDLQQPDYPNEYTALIIKKSDCTFNNDLKTLSLEWANETKLKGKISWSEDKQLCHIFHYDKKYTLRRGGCYHFGETVTKETYGNSLEDEDEWIDELIQLSEAVNFSRIKELLENKQYNIETKENLLLLHLINDGEDLPIIEPISIKRIGQKYIITISQYYN</sequence>
<dbReference type="Proteomes" id="UP001500298">
    <property type="component" value="Unassembled WGS sequence"/>
</dbReference>
<comment type="caution">
    <text evidence="1">The sequence shown here is derived from an EMBL/GenBank/DDBJ whole genome shotgun (WGS) entry which is preliminary data.</text>
</comment>
<evidence type="ECO:0000313" key="2">
    <source>
        <dbReference type="Proteomes" id="UP001500298"/>
    </source>
</evidence>
<keyword evidence="2" id="KW-1185">Reference proteome</keyword>
<dbReference type="EMBL" id="BAABJX010000065">
    <property type="protein sequence ID" value="GAA4851156.1"/>
    <property type="molecule type" value="Genomic_DNA"/>
</dbReference>
<gene>
    <name evidence="1" type="ORF">GCM10023331_39800</name>
</gene>